<reference evidence="2 3" key="1">
    <citation type="submission" date="2023-03" db="EMBL/GenBank/DDBJ databases">
        <title>Paludisphaera mucosa sp. nov. a novel planctomycete from northern fen.</title>
        <authorList>
            <person name="Ivanova A."/>
        </authorList>
    </citation>
    <scope>NUCLEOTIDE SEQUENCE [LARGE SCALE GENOMIC DNA]</scope>
    <source>
        <strain evidence="2 3">Pla2</strain>
    </source>
</reference>
<feature type="signal peptide" evidence="1">
    <location>
        <begin position="1"/>
        <end position="23"/>
    </location>
</feature>
<evidence type="ECO:0000313" key="3">
    <source>
        <dbReference type="Proteomes" id="UP001216907"/>
    </source>
</evidence>
<proteinExistence type="predicted"/>
<comment type="caution">
    <text evidence="2">The sequence shown here is derived from an EMBL/GenBank/DDBJ whole genome shotgun (WGS) entry which is preliminary data.</text>
</comment>
<evidence type="ECO:0008006" key="4">
    <source>
        <dbReference type="Google" id="ProtNLM"/>
    </source>
</evidence>
<dbReference type="RefSeq" id="WP_277860148.1">
    <property type="nucleotide sequence ID" value="NZ_JARRAG010000001.1"/>
</dbReference>
<keyword evidence="1" id="KW-0732">Signal</keyword>
<keyword evidence="3" id="KW-1185">Reference proteome</keyword>
<dbReference type="Proteomes" id="UP001216907">
    <property type="component" value="Unassembled WGS sequence"/>
</dbReference>
<evidence type="ECO:0000313" key="2">
    <source>
        <dbReference type="EMBL" id="MDG3003800.1"/>
    </source>
</evidence>
<feature type="chain" id="PRO_5046115402" description="Peptidase C-terminal archaeal/bacterial domain-containing protein" evidence="1">
    <location>
        <begin position="24"/>
        <end position="776"/>
    </location>
</feature>
<organism evidence="2 3">
    <name type="scientific">Paludisphaera mucosa</name>
    <dbReference type="NCBI Taxonomy" id="3030827"/>
    <lineage>
        <taxon>Bacteria</taxon>
        <taxon>Pseudomonadati</taxon>
        <taxon>Planctomycetota</taxon>
        <taxon>Planctomycetia</taxon>
        <taxon>Isosphaerales</taxon>
        <taxon>Isosphaeraceae</taxon>
        <taxon>Paludisphaera</taxon>
    </lineage>
</organism>
<gene>
    <name evidence="2" type="ORF">PZE19_08460</name>
</gene>
<evidence type="ECO:0000256" key="1">
    <source>
        <dbReference type="SAM" id="SignalP"/>
    </source>
</evidence>
<accession>A0ABT6F8B2</accession>
<protein>
    <recommendedName>
        <fullName evidence="4">Peptidase C-terminal archaeal/bacterial domain-containing protein</fullName>
    </recommendedName>
</protein>
<dbReference type="EMBL" id="JARRAG010000001">
    <property type="protein sequence ID" value="MDG3003800.1"/>
    <property type="molecule type" value="Genomic_DNA"/>
</dbReference>
<sequence>MNRPRRCALLASGFLVAATAATAAPPKLSDAAPFGVRRGEAAEVTLTGTDLGANPRLIAPFPFQVEALPPERSKPEAWAFKIVVPATVAVGAYPIRVQTDDGVSSPLLFAVGQLPQVAEVEENSRFEAPQALAATPVDVEGRVAGNDVDFYKFAGKKGQRIVVDAQCARVGSGIDPSIKLSQATPTRRFMAAADDTPGLLTDARLTTELPEDGDYVVELSDSRYAGGGRPIYRLLIGEIPIADEVYPLGGRAGETDGFELRGGTSAEIRTAVARLVPLPNTAIHPPLFAGANGLDVESLRPLVVSDAPEIREPADPAAAPVRVAAPVVLNGRIDTPGDEDRFVVATKPGAKLKIRVDAGRLGSSLDGVLQVLNAKGAAIANADDQSTPGPMKNGVAVKMIDPDPALTVDVPADVDEITLVLRDLEKRGGVGFPYRIVVEPAAPGFEIALDASESNVPRGGSAVVAVTLDRKGYDGPVTLSVLDPPAGLTFRPGSIAAGQAIGRISLAAAGDAAFAVADLKIVGEAAGPAGPIRRIASRRDVFAQQDYLATNVREREALATAPTLPGLVTLDAPAGPIEAVHGQPATIPVKIARTAGADAAMDLTALTLPAGFTAAVVKVAEKADQAALVVAVGADAALGATTIGFNAKGKFAPGERTIDAPVVALNVVRPIELTLEKPAYEAAPGATVELKGKVVRKGAFKDPVVVKLDGLPAGLKAEPTTVAPEATDFVVKVVADADAKPAEAAAKALAAFQIDKKDYAFPPAPVAFKIVAAQPK</sequence>
<dbReference type="Gene3D" id="2.60.120.380">
    <property type="match status" value="1"/>
</dbReference>
<name>A0ABT6F8B2_9BACT</name>